<sequence>MIEHVEDSTFRHGQNLHLFYLVERFLADLTNKGAKYVIVFFKDAESMWSNNFYLLSLRMALILHLQNNTEVPVFSDFTNCFSSKWQDFLHENYPYFIMISDQAYHLANNKDVCTYMLDVFIYHTLGNEINVVLTSGMCSDVRRVYGYHVTSKSSGVATLQKGQKKLERAYKAIVSTLSKHFMNESIGDDQKHRRNMQEEVKQDLSQLQCLLPDGSDIRRLVCVVSCSVTLKCFMNTLKTTETSQIENAKTGTSNVEKDQVLSFEEAKDLCRLYCVHVALLIHLPLTERAQKTTGFEWSKPLSHFLELQNMCGYLTLKNIGSTKKWSRDMKHLCDLSDKLLFTNVVLHSRKSDLTEFNIQLGEVIEGEYQRLWDTVSKLASGCDIGKAFPLQATTRNILQENDHSVNEGPLEVIPEVGLIPLNIPLVNEYASDILKDLCTVRSNTRMMTSLARGKEFDERVHWHSSKKLSDDFDRTKSSTMGEKSNDPEVRKQMLRNYQKLVRFHRLYGSTLEGNITKNIVTTEQGIVAPKKQSSNVSAGKSKKLPPKKKADIIAEENIKKKQEKEDLKLRDQWNLISRNITKEIFENFDYGVKKLDEFLKKCSGDTVKLIAEMDVLDSCFILWVDHCQTTETAKRNNKMAVEVLKRIQNIMDKYEKMLEKNQLKQISAYLKELGLNNLAQTIPDFDQKPLKSKATKKNSCEVGVESARFQLTYMGPYLIREERSDPDPRITHFIPDTWQRELLDAVDNNESAVIVAPTSSGKTYASYYCMEKVLKDSDDGVLVYVAPTKALVNQVIATVYNRFNKALPDGMVVCGVFTRDYRQDALNSQILITVPQCLEILMLAPQRQAWVKKIRYVIFDEVHCLGGEIGAEVWEHLLVMIRCPFLALSATIGNPEDLAQWLQSVKHYWEKAEKALQNPVKFVGSKRKQMKMPKDQRSYKVRLVTYGERYNDLEKYVCDFQTDGVDFASYHPCAALTLQHIEKYGFPSDLALSPPESLRLYDTMVQIWPAWPRAQEFCPERYKLFKDKIVIKKGDVRKYEAELKREFLNWIKNGQKEQVAEVLNKLKPKKNRISDKNMVTHFPLMVDSLRKMDRLPALFFSFSISTVERLAKAVFVHATEKERLKRKPDDEKKRNELENKLRKLAKRVGKKQPSSEPKVSISKADNMVLNETEQERLQHRLEEMNKIPEDCTYAVETAADSKLLQIIFRRLQYVTTAPHMRSYLERGIGYHHSSLNTKARQAVEMLFRLGFARVVTATGSLALGINMPCKTVVFLDDSVFLDALQYRQMSGRAGRRGLDVIGNVLFYNIPMPKVQRLLKASVPTLKGQFPINVSLVLRLMLLVAMADDKMDAQAKTLSLLQHSLLYYNQPKNQVVLKLYFLFCTQFLVQEGFLDQEGTPHGFAGLVTHLHYHEPANFVFVSFLVKGLFHKICSQPQESAGKDAPRFSEEVMETLVLILANLFGRIYLPSCSTEEGWAKFHQSKVFLDDLPQEFADAVDEYNQSIQETFGCFLLSASKQADMLEECQLPLSRITSSGVQRLPAGEGTLVADMTTPGKHPTNAVSPFARLSGITNMDLFQTYHVDNIALRTIDINSSNIPLLGLKKYDSQGRKMPLNAYALDFYKHGSLKALMNDNMLHLGDAYVILNDFRLVLNSIRTSLKELCDNKEDHVVLAFEQLNESYYQKFEKIKS</sequence>
<dbReference type="FunFam" id="3.40.50.300:FF:001039">
    <property type="entry name" value="ATP-dependent RNA helicase DDX60"/>
    <property type="match status" value="1"/>
</dbReference>
<dbReference type="GO" id="GO:0016787">
    <property type="term" value="F:hydrolase activity"/>
    <property type="evidence" value="ECO:0007669"/>
    <property type="project" value="UniProtKB-KW"/>
</dbReference>
<feature type="domain" description="Helicase C-terminal" evidence="7">
    <location>
        <begin position="1195"/>
        <end position="1337"/>
    </location>
</feature>
<dbReference type="PROSITE" id="PS51194">
    <property type="entry name" value="HELICASE_CTER"/>
    <property type="match status" value="1"/>
</dbReference>
<dbReference type="OMA" id="ITYSWLW"/>
<evidence type="ECO:0000256" key="4">
    <source>
        <dbReference type="ARBA" id="ARBA00022840"/>
    </source>
</evidence>
<dbReference type="CDD" id="cd18025">
    <property type="entry name" value="DEXHc_DDX60"/>
    <property type="match status" value="1"/>
</dbReference>
<dbReference type="STRING" id="7868.ENSCMIP00000004929"/>
<evidence type="ECO:0000313" key="9">
    <source>
        <dbReference type="Proteomes" id="UP000314986"/>
    </source>
</evidence>
<dbReference type="Pfam" id="PF00271">
    <property type="entry name" value="Helicase_C"/>
    <property type="match status" value="1"/>
</dbReference>
<evidence type="ECO:0000256" key="5">
    <source>
        <dbReference type="SAM" id="MobiDB-lite"/>
    </source>
</evidence>
<keyword evidence="9" id="KW-1185">Reference proteome</keyword>
<dbReference type="GeneTree" id="ENSGT00940000157188"/>
<reference evidence="9" key="3">
    <citation type="journal article" date="2014" name="Nature">
        <title>Elephant shark genome provides unique insights into gnathostome evolution.</title>
        <authorList>
            <consortium name="International Elephant Shark Genome Sequencing Consortium"/>
            <person name="Venkatesh B."/>
            <person name="Lee A.P."/>
            <person name="Ravi V."/>
            <person name="Maurya A.K."/>
            <person name="Lian M.M."/>
            <person name="Swann J.B."/>
            <person name="Ohta Y."/>
            <person name="Flajnik M.F."/>
            <person name="Sutoh Y."/>
            <person name="Kasahara M."/>
            <person name="Hoon S."/>
            <person name="Gangu V."/>
            <person name="Roy S.W."/>
            <person name="Irimia M."/>
            <person name="Korzh V."/>
            <person name="Kondrychyn I."/>
            <person name="Lim Z.W."/>
            <person name="Tay B.H."/>
            <person name="Tohari S."/>
            <person name="Kong K.W."/>
            <person name="Ho S."/>
            <person name="Lorente-Galdos B."/>
            <person name="Quilez J."/>
            <person name="Marques-Bonet T."/>
            <person name="Raney B.J."/>
            <person name="Ingham P.W."/>
            <person name="Tay A."/>
            <person name="Hillier L.W."/>
            <person name="Minx P."/>
            <person name="Boehm T."/>
            <person name="Wilson R.K."/>
            <person name="Brenner S."/>
            <person name="Warren W.C."/>
        </authorList>
    </citation>
    <scope>NUCLEOTIDE SEQUENCE [LARGE SCALE GENOMIC DNA]</scope>
</reference>
<dbReference type="Pfam" id="PF26167">
    <property type="entry name" value="TPR_DDX60"/>
    <property type="match status" value="1"/>
</dbReference>
<keyword evidence="3" id="KW-0347">Helicase</keyword>
<evidence type="ECO:0000256" key="1">
    <source>
        <dbReference type="ARBA" id="ARBA00022741"/>
    </source>
</evidence>
<dbReference type="Ensembl" id="ENSCMIT00000005110.1">
    <property type="protein sequence ID" value="ENSCMIP00000004929.1"/>
    <property type="gene ID" value="ENSCMIG00000002848.1"/>
</dbReference>
<reference evidence="9" key="2">
    <citation type="journal article" date="2007" name="PLoS Biol.">
        <title>Survey sequencing and comparative analysis of the elephant shark (Callorhinchus milii) genome.</title>
        <authorList>
            <person name="Venkatesh B."/>
            <person name="Kirkness E.F."/>
            <person name="Loh Y.H."/>
            <person name="Halpern A.L."/>
            <person name="Lee A.P."/>
            <person name="Johnson J."/>
            <person name="Dandona N."/>
            <person name="Viswanathan L.D."/>
            <person name="Tay A."/>
            <person name="Venter J.C."/>
            <person name="Strausberg R.L."/>
            <person name="Brenner S."/>
        </authorList>
    </citation>
    <scope>NUCLEOTIDE SEQUENCE [LARGE SCALE GENOMIC DNA]</scope>
</reference>
<keyword evidence="4" id="KW-0067">ATP-binding</keyword>
<dbReference type="SUPFAM" id="SSF52540">
    <property type="entry name" value="P-loop containing nucleoside triphosphate hydrolases"/>
    <property type="match status" value="1"/>
</dbReference>
<reference evidence="8" key="4">
    <citation type="submission" date="2025-08" db="UniProtKB">
        <authorList>
            <consortium name="Ensembl"/>
        </authorList>
    </citation>
    <scope>IDENTIFICATION</scope>
</reference>
<dbReference type="InParanoid" id="A0A4W3H4H8"/>
<reference evidence="9" key="1">
    <citation type="journal article" date="2006" name="Science">
        <title>Ancient noncoding elements conserved in the human genome.</title>
        <authorList>
            <person name="Venkatesh B."/>
            <person name="Kirkness E.F."/>
            <person name="Loh Y.H."/>
            <person name="Halpern A.L."/>
            <person name="Lee A.P."/>
            <person name="Johnson J."/>
            <person name="Dandona N."/>
            <person name="Viswanathan L.D."/>
            <person name="Tay A."/>
            <person name="Venter J.C."/>
            <person name="Strausberg R.L."/>
            <person name="Brenner S."/>
        </authorList>
    </citation>
    <scope>NUCLEOTIDE SEQUENCE [LARGE SCALE GENOMIC DNA]</scope>
</reference>
<evidence type="ECO:0000259" key="6">
    <source>
        <dbReference type="PROSITE" id="PS51192"/>
    </source>
</evidence>
<dbReference type="Pfam" id="PF00270">
    <property type="entry name" value="DEAD"/>
    <property type="match status" value="1"/>
</dbReference>
<dbReference type="PANTHER" id="PTHR44533">
    <property type="entry name" value="DEAD/H RNA HELICASE, PUTATIVE-RELATED"/>
    <property type="match status" value="1"/>
</dbReference>
<dbReference type="GO" id="GO:0004386">
    <property type="term" value="F:helicase activity"/>
    <property type="evidence" value="ECO:0007669"/>
    <property type="project" value="UniProtKB-KW"/>
</dbReference>
<dbReference type="SMART" id="SM00490">
    <property type="entry name" value="HELICc"/>
    <property type="match status" value="1"/>
</dbReference>
<accession>A0A4W3H4H8</accession>
<dbReference type="PROSITE" id="PS51192">
    <property type="entry name" value="HELICASE_ATP_BIND_1"/>
    <property type="match status" value="1"/>
</dbReference>
<evidence type="ECO:0000256" key="3">
    <source>
        <dbReference type="ARBA" id="ARBA00022806"/>
    </source>
</evidence>
<evidence type="ECO:0000256" key="2">
    <source>
        <dbReference type="ARBA" id="ARBA00022801"/>
    </source>
</evidence>
<dbReference type="InterPro" id="IPR055124">
    <property type="entry name" value="PIN-like_DDX60"/>
</dbReference>
<dbReference type="Pfam" id="PF26076">
    <property type="entry name" value="WHD_DDX60"/>
    <property type="match status" value="1"/>
</dbReference>
<dbReference type="InterPro" id="IPR001650">
    <property type="entry name" value="Helicase_C-like"/>
</dbReference>
<dbReference type="SMART" id="SM00487">
    <property type="entry name" value="DEXDc"/>
    <property type="match status" value="1"/>
</dbReference>
<feature type="domain" description="Helicase ATP-binding" evidence="6">
    <location>
        <begin position="743"/>
        <end position="910"/>
    </location>
</feature>
<name>A0A4W3H4H8_CALMI</name>
<dbReference type="InterPro" id="IPR059032">
    <property type="entry name" value="WHD_DDX60"/>
</dbReference>
<dbReference type="InterPro" id="IPR027417">
    <property type="entry name" value="P-loop_NTPase"/>
</dbReference>
<feature type="region of interest" description="Disordered" evidence="5">
    <location>
        <begin position="468"/>
        <end position="488"/>
    </location>
</feature>
<reference evidence="8" key="5">
    <citation type="submission" date="2025-09" db="UniProtKB">
        <authorList>
            <consortium name="Ensembl"/>
        </authorList>
    </citation>
    <scope>IDENTIFICATION</scope>
</reference>
<dbReference type="Proteomes" id="UP000314986">
    <property type="component" value="Unassembled WGS sequence"/>
</dbReference>
<evidence type="ECO:0000259" key="7">
    <source>
        <dbReference type="PROSITE" id="PS51194"/>
    </source>
</evidence>
<proteinExistence type="predicted"/>
<dbReference type="PANTHER" id="PTHR44533:SF4">
    <property type="entry name" value="DEAD_H RNA HELICASE, PUTATIVE-RELATED"/>
    <property type="match status" value="1"/>
</dbReference>
<keyword evidence="1" id="KW-0547">Nucleotide-binding</keyword>
<dbReference type="Pfam" id="PF23002">
    <property type="entry name" value="PIN-like_DDX60"/>
    <property type="match status" value="1"/>
</dbReference>
<dbReference type="InterPro" id="IPR052431">
    <property type="entry name" value="SKI2_subfamily_helicases"/>
</dbReference>
<keyword evidence="2" id="KW-0378">Hydrolase</keyword>
<organism evidence="8 9">
    <name type="scientific">Callorhinchus milii</name>
    <name type="common">Ghost shark</name>
    <dbReference type="NCBI Taxonomy" id="7868"/>
    <lineage>
        <taxon>Eukaryota</taxon>
        <taxon>Metazoa</taxon>
        <taxon>Chordata</taxon>
        <taxon>Craniata</taxon>
        <taxon>Vertebrata</taxon>
        <taxon>Chondrichthyes</taxon>
        <taxon>Holocephali</taxon>
        <taxon>Chimaeriformes</taxon>
        <taxon>Callorhinchidae</taxon>
        <taxon>Callorhinchus</taxon>
    </lineage>
</organism>
<dbReference type="GO" id="GO:0005737">
    <property type="term" value="C:cytoplasm"/>
    <property type="evidence" value="ECO:0007669"/>
    <property type="project" value="TreeGrafter"/>
</dbReference>
<dbReference type="GO" id="GO:0005524">
    <property type="term" value="F:ATP binding"/>
    <property type="evidence" value="ECO:0007669"/>
    <property type="project" value="UniProtKB-KW"/>
</dbReference>
<dbReference type="GO" id="GO:0003676">
    <property type="term" value="F:nucleic acid binding"/>
    <property type="evidence" value="ECO:0007669"/>
    <property type="project" value="InterPro"/>
</dbReference>
<protein>
    <submittedName>
        <fullName evidence="8">DExD/H-box helicase 60</fullName>
    </submittedName>
</protein>
<dbReference type="InterPro" id="IPR014001">
    <property type="entry name" value="Helicase_ATP-bd"/>
</dbReference>
<dbReference type="InterPro" id="IPR011545">
    <property type="entry name" value="DEAD/DEAH_box_helicase_dom"/>
</dbReference>
<dbReference type="Gene3D" id="3.40.50.300">
    <property type="entry name" value="P-loop containing nucleotide triphosphate hydrolases"/>
    <property type="match status" value="2"/>
</dbReference>
<evidence type="ECO:0000313" key="8">
    <source>
        <dbReference type="Ensembl" id="ENSCMIP00000004929.1"/>
    </source>
</evidence>